<name>A0AAJ7SFG9_9ACAR</name>
<evidence type="ECO:0000313" key="3">
    <source>
        <dbReference type="RefSeq" id="XP_028966807.1"/>
    </source>
</evidence>
<sequence length="1601" mass="178277">MKTFSARHRIYLLYRQSQAEESMVSFIRDKLIRRGCSVVRDIKQSNTVLVLLTPGVFEFIDTPDDKVSNELIYILRRCKDHRVLGILCDLFVWPDSMYLPEEILGLKLCDAIEWSLENRDAFMTCLLERIDPSLLTIRSCPASPEIIYEEAAQIPNGGEGRNGVSTRARTKEGFDGGRRGSAFYFDDINQHVEQKTKGAHEDRGGPVNTSDGNDFEESSGMELYQPPELPDSNHTSPLPSGAVPAYKPPQISRDGSLSNGESNSQKEAPEISSTTGAETEGDVMLRRNQNVDYSPELPLDIEDAKKGTQSPSVRTATIRPTSGDKVSIYVPPPTPPCLERNEIGKDEFDTGEDDEITGHAPSQGITTTVEVEQIPSPRSAGDPAPVDARAGDEATQHVARRRLRAQPMPRPASAPERSIDGDLIYPDQQRRFTQPYGRGSPNSASGARVERKSTIGKFLHRRTFTLPKDSEIRHGRYADEHPYGNNGTYRKYNLDDEFCDESYFAIRRFTLPRISVRASRRNSSRRQSRNVPHDVGPKSGRSTSVVVLNETEIHRFVPEIEPTSDEPPDESEARRRDAGSTPKGERKTYESVEEYRPPAEPRINCESAKGIDDEAPSHVESRGNGARAEPCDAREPRSETVEEYRPPPVPQTVEEPLVGMKSPPRGSAPRGYSPPEEPEPEEFASPDSAWRPEIPKSSPPAFDSDVLEFVVLPAPRKHIMVDYAQSKEDSFPAEQIEPLPDQGMYVQQCIPPRRIRALSEPSDVGTHVPDVRTAARWNQVQVEDVSRHSLQVRAGSRDPRSRPTSGKSEDKYRPPSEPAAADNRSWVKELGSQRDTGTKFEPRANGEPPIAAERKLKPTMRREPHADDVQHRFEPLAGRVSDMDEENKADPTLNIETASRTDQTSSPVRDLQAVFRKPSLPRDNSVATTKRGDASTARRGEPLVFKEGSVVTRSMESGEVPIVVTRRIKPIPRAFPPLLSGVIGGTSLSRQFTEENSSTDQKIPVERTQLVTPPASGRPMHSGGDGGPSPFGPSKSRETEARDHESTSRGKLPFESSTPAGSIHVEYAKSLLIPDETYQAPPTPIAPIPRQRNRVVRESSEVRRDAERSLPHQSVQAANYPPPPQFDDEIGLINKIQSPRVHRGEHEPLPAPQTASRSSQLTYVPPELPIADVESDKRKATSAHNQNLSNDGDDEDDGDDGTTGTWDRENRRRPASDSHKQLSRDKPIVDDHVQGDRRTKSVIEYSHSKMDPVLRGRTYSLDPRLTRDLREYVERHICDGNCCKVVCPRRLASNIDNVHFADDARVLTNLDVLGRRRLSYLLAVEAQRYVSYIDSQFISAAGGYEGSKTPDSGCDPNSKVSELDSDAAISDGEFVSEKKVAQELAKIEKIRRRNARLSGIIPPPNAYGTADRHQVYWSSEPESDRGEGTQNAYRVPSSPSEQRVRSQNEYEPPQLPANDDYSRSNGAAHMGPDRIRSAHEVDTYSPPELPAEDELSNGIPSNLAAREAMKNIIEGKTVFRPQNPERTAVQDQRDKDARDAHDLWHSIWRGADPSEIPALSGQQILTLFGVMRHILGTKSRLKEVRDDLLTIIKKNGMGSRR</sequence>
<feature type="region of interest" description="Disordered" evidence="1">
    <location>
        <begin position="374"/>
        <end position="451"/>
    </location>
</feature>
<feature type="region of interest" description="Disordered" evidence="1">
    <location>
        <begin position="991"/>
        <end position="1059"/>
    </location>
</feature>
<dbReference type="RefSeq" id="XP_028966807.1">
    <property type="nucleotide sequence ID" value="XM_029110974.1"/>
</dbReference>
<feature type="region of interest" description="Disordered" evidence="1">
    <location>
        <begin position="1078"/>
        <end position="1125"/>
    </location>
</feature>
<feature type="compositionally biased region" description="Basic and acidic residues" evidence="1">
    <location>
        <begin position="852"/>
        <end position="874"/>
    </location>
</feature>
<feature type="region of interest" description="Disordered" evidence="1">
    <location>
        <begin position="154"/>
        <end position="175"/>
    </location>
</feature>
<feature type="region of interest" description="Disordered" evidence="1">
    <location>
        <begin position="303"/>
        <end position="344"/>
    </location>
</feature>
<feature type="compositionally biased region" description="Basic and acidic residues" evidence="1">
    <location>
        <begin position="1095"/>
        <end position="1110"/>
    </location>
</feature>
<feature type="compositionally biased region" description="Polar residues" evidence="1">
    <location>
        <begin position="1153"/>
        <end position="1162"/>
    </location>
</feature>
<feature type="compositionally biased region" description="Basic and acidic residues" evidence="1">
    <location>
        <begin position="629"/>
        <end position="645"/>
    </location>
</feature>
<feature type="region of interest" description="Disordered" evidence="1">
    <location>
        <begin position="782"/>
        <end position="941"/>
    </location>
</feature>
<evidence type="ECO:0000313" key="2">
    <source>
        <dbReference type="Proteomes" id="UP000694867"/>
    </source>
</evidence>
<dbReference type="GeneID" id="114828120"/>
<feature type="region of interest" description="Disordered" evidence="1">
    <location>
        <begin position="1418"/>
        <end position="1471"/>
    </location>
</feature>
<feature type="compositionally biased region" description="Polar residues" evidence="1">
    <location>
        <begin position="894"/>
        <end position="907"/>
    </location>
</feature>
<feature type="region of interest" description="Disordered" evidence="1">
    <location>
        <begin position="1171"/>
        <end position="1239"/>
    </location>
</feature>
<feature type="compositionally biased region" description="Basic and acidic residues" evidence="1">
    <location>
        <begin position="571"/>
        <end position="599"/>
    </location>
</feature>
<accession>A0AAJ7SFG9</accession>
<feature type="compositionally biased region" description="Acidic residues" evidence="1">
    <location>
        <begin position="1191"/>
        <end position="1200"/>
    </location>
</feature>
<protein>
    <submittedName>
        <fullName evidence="3">Uncharacterized protein LOC114828120</fullName>
    </submittedName>
</protein>
<proteinExistence type="predicted"/>
<feature type="region of interest" description="Disordered" evidence="1">
    <location>
        <begin position="517"/>
        <end position="703"/>
    </location>
</feature>
<gene>
    <name evidence="3" type="primary">LOC114828120</name>
</gene>
<feature type="compositionally biased region" description="Basic and acidic residues" evidence="1">
    <location>
        <begin position="609"/>
        <end position="621"/>
    </location>
</feature>
<dbReference type="Proteomes" id="UP000694867">
    <property type="component" value="Unplaced"/>
</dbReference>
<feature type="compositionally biased region" description="Basic and acidic residues" evidence="1">
    <location>
        <begin position="1206"/>
        <end position="1239"/>
    </location>
</feature>
<feature type="compositionally biased region" description="Polar residues" evidence="1">
    <location>
        <begin position="307"/>
        <end position="320"/>
    </location>
</feature>
<feature type="compositionally biased region" description="Basic and acidic residues" evidence="1">
    <location>
        <begin position="1035"/>
        <end position="1048"/>
    </location>
</feature>
<reference evidence="3" key="1">
    <citation type="submission" date="2025-08" db="UniProtKB">
        <authorList>
            <consortium name="RefSeq"/>
        </authorList>
    </citation>
    <scope>IDENTIFICATION</scope>
</reference>
<feature type="region of interest" description="Disordered" evidence="1">
    <location>
        <begin position="195"/>
        <end position="283"/>
    </location>
</feature>
<organism evidence="2 3">
    <name type="scientific">Galendromus occidentalis</name>
    <name type="common">western predatory mite</name>
    <dbReference type="NCBI Taxonomy" id="34638"/>
    <lineage>
        <taxon>Eukaryota</taxon>
        <taxon>Metazoa</taxon>
        <taxon>Ecdysozoa</taxon>
        <taxon>Arthropoda</taxon>
        <taxon>Chelicerata</taxon>
        <taxon>Arachnida</taxon>
        <taxon>Acari</taxon>
        <taxon>Parasitiformes</taxon>
        <taxon>Mesostigmata</taxon>
        <taxon>Gamasina</taxon>
        <taxon>Phytoseioidea</taxon>
        <taxon>Phytoseiidae</taxon>
        <taxon>Typhlodrominae</taxon>
        <taxon>Galendromus</taxon>
    </lineage>
</organism>
<feature type="compositionally biased region" description="Basic residues" evidence="1">
    <location>
        <begin position="518"/>
        <end position="528"/>
    </location>
</feature>
<feature type="compositionally biased region" description="Polar residues" evidence="1">
    <location>
        <begin position="991"/>
        <end position="1001"/>
    </location>
</feature>
<feature type="compositionally biased region" description="Basic and acidic residues" evidence="1">
    <location>
        <begin position="930"/>
        <end position="941"/>
    </location>
</feature>
<feature type="compositionally biased region" description="Polar residues" evidence="1">
    <location>
        <begin position="1428"/>
        <end position="1441"/>
    </location>
</feature>
<feature type="compositionally biased region" description="Basic and acidic residues" evidence="1">
    <location>
        <begin position="795"/>
        <end position="814"/>
    </location>
</feature>
<keyword evidence="2" id="KW-1185">Reference proteome</keyword>
<feature type="region of interest" description="Disordered" evidence="1">
    <location>
        <begin position="1143"/>
        <end position="1162"/>
    </location>
</feature>
<feature type="compositionally biased region" description="Basic and acidic residues" evidence="1">
    <location>
        <begin position="195"/>
        <end position="204"/>
    </location>
</feature>
<evidence type="ECO:0000256" key="1">
    <source>
        <dbReference type="SAM" id="MobiDB-lite"/>
    </source>
</evidence>
<dbReference type="KEGG" id="goe:114828120"/>
<feature type="compositionally biased region" description="Polar residues" evidence="1">
    <location>
        <begin position="253"/>
        <end position="277"/>
    </location>
</feature>